<dbReference type="InterPro" id="IPR058807">
    <property type="entry name" value="ScoMcrA_N"/>
</dbReference>
<dbReference type="GeneID" id="41713120"/>
<protein>
    <recommendedName>
        <fullName evidence="1">ScoMcrA-like N-terminal head domain-containing protein</fullName>
    </recommendedName>
</protein>
<dbReference type="RefSeq" id="WP_011012461.1">
    <property type="nucleotide sequence ID" value="NC_003413.1"/>
</dbReference>
<proteinExistence type="predicted"/>
<sequence>MLLLFNGWKITRKGREFSLKIPISIHPTGDGYRLYKSQTGGIDLSNFIKEIVEFRIDKELVRTIDEIDLDYVIPVRTENPEWSSEMWENKAILLKMEKAGRFKGRREVVNMPISKNISQEHVLKAIEEIDKNGVSGKFKGKSYSLIYNGKRYPPKYVVSLANKYANGEFLDPAEFNTHAAVRYLRRLGFRVAKITPETGEDSTEGGSGSNIIELPILQFPPNEFDKKMYSVFERFASLVEERLRAIVEKCSELEKIHQESEDTIRYMMFHALTTVGGIDPLDVYLEYPHPEVPNRKYAKLDTFVAAKENRPALAFEMKFKTKIPSRNNIPRSQIAGSAFADLLRLASFRVKSSEKTKRYFVYVVDDEMIGYYRNPRNCLEEFFDLETNKGFKLTKDYILFKNKTKTEKRAKWLIRGVESSMGEPTNWPEPTVICRFRRDFDFGSNRIVIRIYEVVP</sequence>
<evidence type="ECO:0000259" key="1">
    <source>
        <dbReference type="Pfam" id="PF26345"/>
    </source>
</evidence>
<reference evidence="2 3" key="1">
    <citation type="submission" date="2017-08" db="EMBL/GenBank/DDBJ databases">
        <title>Resequencing and Reannotation of the genome of Pyrococcus furiosus type strain DSM3638.</title>
        <authorList>
            <person name="Reichelt R.M."/>
            <person name="Bunk B."/>
        </authorList>
    </citation>
    <scope>NUCLEOTIDE SEQUENCE [LARGE SCALE GENOMIC DNA]</scope>
    <source>
        <strain evidence="2 3">DSM 3638</strain>
    </source>
</reference>
<dbReference type="OrthoDB" id="86100at2157"/>
<organism evidence="2 3">
    <name type="scientific">Pyrococcus furiosus (strain ATCC 43587 / DSM 3638 / JCM 8422 / Vc1)</name>
    <dbReference type="NCBI Taxonomy" id="186497"/>
    <lineage>
        <taxon>Archaea</taxon>
        <taxon>Methanobacteriati</taxon>
        <taxon>Methanobacteriota</taxon>
        <taxon>Thermococci</taxon>
        <taxon>Thermococcales</taxon>
        <taxon>Thermococcaceae</taxon>
        <taxon>Pyrococcus</taxon>
    </lineage>
</organism>
<dbReference type="Proteomes" id="UP000324354">
    <property type="component" value="Chromosome"/>
</dbReference>
<dbReference type="GeneID" id="13301914"/>
<dbReference type="EMBL" id="CP023154">
    <property type="protein sequence ID" value="QEK78955.1"/>
    <property type="molecule type" value="Genomic_DNA"/>
</dbReference>
<dbReference type="Pfam" id="PF26345">
    <property type="entry name" value="ScoMcrA_N"/>
    <property type="match status" value="1"/>
</dbReference>
<feature type="domain" description="ScoMcrA-like N-terminal head" evidence="1">
    <location>
        <begin position="116"/>
        <end position="192"/>
    </location>
</feature>
<gene>
    <name evidence="2" type="ORF">PFDSM3638_06565</name>
</gene>
<name>A0A5C0XQX7_PYRFU</name>
<evidence type="ECO:0000313" key="3">
    <source>
        <dbReference type="Proteomes" id="UP000324354"/>
    </source>
</evidence>
<dbReference type="SMR" id="A0A5C0XQX7"/>
<evidence type="ECO:0000313" key="2">
    <source>
        <dbReference type="EMBL" id="QEK78955.1"/>
    </source>
</evidence>
<dbReference type="AlphaFoldDB" id="A0A5C0XQX7"/>
<accession>A0A5C0XQX7</accession>